<keyword evidence="8" id="KW-0969">Cilium</keyword>
<evidence type="ECO:0000256" key="5">
    <source>
        <dbReference type="ARBA" id="ARBA00023143"/>
    </source>
</evidence>
<reference evidence="9" key="2">
    <citation type="journal article" date="2016" name="Int. J. Syst. Evol. Microbiol.">
        <title>Complete genome sequence and cell structure of Limnochorda pilosa, a Gram-negative spore-former within the phylum Firmicutes.</title>
        <authorList>
            <person name="Watanabe M."/>
            <person name="Kojima H."/>
            <person name="Fukui M."/>
        </authorList>
    </citation>
    <scope>NUCLEOTIDE SEQUENCE [LARGE SCALE GENOMIC DNA]</scope>
    <source>
        <strain evidence="9">HC45</strain>
    </source>
</reference>
<keyword evidence="9" id="KW-1185">Reference proteome</keyword>
<dbReference type="Proteomes" id="UP000065807">
    <property type="component" value="Chromosome"/>
</dbReference>
<evidence type="ECO:0000256" key="7">
    <source>
        <dbReference type="HAMAP-Rule" id="MF_00415"/>
    </source>
</evidence>
<sequence length="197" mass="21197">MARVLVAVSVVLVWPAGGADLAGRVEAQSLWPPEEPPTLFTDRRASRTGDLVTLVIEERTQGEQSAQTSTQNEHATDVSAGGLLAQWLPGLGLKAEQSGRGDGSTRRGSSLEARLTARVVEVTPDGNLRIEGTREIVINGERQKLTLSGLVRPADIRPDNTVLSSYLADARIELEGEGPVDALQHPGLLNDLFNWLF</sequence>
<evidence type="ECO:0000256" key="3">
    <source>
        <dbReference type="ARBA" id="ARBA00022729"/>
    </source>
</evidence>
<comment type="subunit">
    <text evidence="7">The basal body constitutes a major portion of the flagellar organelle and consists of four rings (L,P,S, and M) mounted on a central rod.</text>
</comment>
<accession>A0A0K2SP75</accession>
<keyword evidence="6 7" id="KW-0998">Cell outer membrane</keyword>
<comment type="subcellular location">
    <subcellularLocation>
        <location evidence="7">Cell outer membrane</location>
    </subcellularLocation>
    <subcellularLocation>
        <location evidence="7">Bacterial flagellum basal body</location>
    </subcellularLocation>
</comment>
<gene>
    <name evidence="7" type="primary">flgH</name>
    <name evidence="8" type="ORF">LIP_3077</name>
</gene>
<dbReference type="Pfam" id="PF02107">
    <property type="entry name" value="FlgH"/>
    <property type="match status" value="1"/>
</dbReference>
<evidence type="ECO:0000256" key="6">
    <source>
        <dbReference type="ARBA" id="ARBA00023237"/>
    </source>
</evidence>
<dbReference type="STRING" id="1555112.LIP_3077"/>
<keyword evidence="8" id="KW-0282">Flagellum</keyword>
<keyword evidence="5 7" id="KW-0975">Bacterial flagellum</keyword>
<dbReference type="AlphaFoldDB" id="A0A0K2SP75"/>
<dbReference type="PRINTS" id="PR01008">
    <property type="entry name" value="FLGLRINGFLGH"/>
</dbReference>
<dbReference type="GO" id="GO:0009427">
    <property type="term" value="C:bacterial-type flagellum basal body, distal rod, L ring"/>
    <property type="evidence" value="ECO:0007669"/>
    <property type="project" value="InterPro"/>
</dbReference>
<proteinExistence type="inferred from homology"/>
<dbReference type="GO" id="GO:0071973">
    <property type="term" value="P:bacterial-type flagellum-dependent cell motility"/>
    <property type="evidence" value="ECO:0007669"/>
    <property type="project" value="InterPro"/>
</dbReference>
<dbReference type="PANTHER" id="PTHR34933">
    <property type="entry name" value="FLAGELLAR L-RING PROTEIN"/>
    <property type="match status" value="1"/>
</dbReference>
<dbReference type="InterPro" id="IPR000527">
    <property type="entry name" value="Flag_Lring"/>
</dbReference>
<dbReference type="KEGG" id="lpil:LIP_3077"/>
<evidence type="ECO:0000256" key="4">
    <source>
        <dbReference type="ARBA" id="ARBA00023136"/>
    </source>
</evidence>
<dbReference type="EMBL" id="AP014924">
    <property type="protein sequence ID" value="BAS28906.1"/>
    <property type="molecule type" value="Genomic_DNA"/>
</dbReference>
<keyword evidence="8" id="KW-0966">Cell projection</keyword>
<dbReference type="GO" id="GO:0009279">
    <property type="term" value="C:cell outer membrane"/>
    <property type="evidence" value="ECO:0007669"/>
    <property type="project" value="UniProtKB-SubCell"/>
</dbReference>
<evidence type="ECO:0000256" key="2">
    <source>
        <dbReference type="ARBA" id="ARBA00006929"/>
    </source>
</evidence>
<protein>
    <recommendedName>
        <fullName evidence="7">Flagellar L-ring protein</fullName>
    </recommendedName>
    <alternativeName>
        <fullName evidence="7">Basal body L-ring protein</fullName>
    </alternativeName>
</protein>
<reference evidence="9" key="1">
    <citation type="submission" date="2015-07" db="EMBL/GenBank/DDBJ databases">
        <title>Complete genome sequence and phylogenetic analysis of Limnochorda pilosa.</title>
        <authorList>
            <person name="Watanabe M."/>
            <person name="Kojima H."/>
            <person name="Fukui M."/>
        </authorList>
    </citation>
    <scope>NUCLEOTIDE SEQUENCE [LARGE SCALE GENOMIC DNA]</scope>
    <source>
        <strain evidence="9">HC45</strain>
    </source>
</reference>
<evidence type="ECO:0000256" key="1">
    <source>
        <dbReference type="ARBA" id="ARBA00002591"/>
    </source>
</evidence>
<dbReference type="HAMAP" id="MF_00415">
    <property type="entry name" value="FlgH"/>
    <property type="match status" value="1"/>
</dbReference>
<keyword evidence="4 7" id="KW-0472">Membrane</keyword>
<dbReference type="GO" id="GO:0003774">
    <property type="term" value="F:cytoskeletal motor activity"/>
    <property type="evidence" value="ECO:0007669"/>
    <property type="project" value="InterPro"/>
</dbReference>
<evidence type="ECO:0000313" key="9">
    <source>
        <dbReference type="Proteomes" id="UP000065807"/>
    </source>
</evidence>
<dbReference type="PANTHER" id="PTHR34933:SF1">
    <property type="entry name" value="FLAGELLAR L-RING PROTEIN"/>
    <property type="match status" value="1"/>
</dbReference>
<evidence type="ECO:0000313" key="8">
    <source>
        <dbReference type="EMBL" id="BAS28906.1"/>
    </source>
</evidence>
<comment type="function">
    <text evidence="1 7">Assembles around the rod to form the L-ring and probably protects the motor/basal body from shearing forces during rotation.</text>
</comment>
<keyword evidence="3" id="KW-0732">Signal</keyword>
<comment type="similarity">
    <text evidence="2 7">Belongs to the FlgH family.</text>
</comment>
<organism evidence="8 9">
    <name type="scientific">Limnochorda pilosa</name>
    <dbReference type="NCBI Taxonomy" id="1555112"/>
    <lineage>
        <taxon>Bacteria</taxon>
        <taxon>Bacillati</taxon>
        <taxon>Bacillota</taxon>
        <taxon>Limnochordia</taxon>
        <taxon>Limnochordales</taxon>
        <taxon>Limnochordaceae</taxon>
        <taxon>Limnochorda</taxon>
    </lineage>
</organism>
<name>A0A0K2SP75_LIMPI</name>